<evidence type="ECO:0000313" key="2">
    <source>
        <dbReference type="EMBL" id="KAE9618582.1"/>
    </source>
</evidence>
<keyword evidence="3" id="KW-1185">Reference proteome</keyword>
<dbReference type="AlphaFoldDB" id="A0A6A4QYZ8"/>
<dbReference type="Proteomes" id="UP000447434">
    <property type="component" value="Chromosome 2"/>
</dbReference>
<feature type="transmembrane region" description="Helical" evidence="1">
    <location>
        <begin position="35"/>
        <end position="54"/>
    </location>
</feature>
<sequence length="63" mass="7565">MTRPNQNAWRVFSAGYNRFIRLLTTHRFSYSNHCYIFAFVSLFKPIVLTVFCRISSQIQRVFN</sequence>
<dbReference type="EMBL" id="WOCE01000002">
    <property type="protein sequence ID" value="KAE9618582.1"/>
    <property type="molecule type" value="Genomic_DNA"/>
</dbReference>
<gene>
    <name evidence="2" type="ORF">Lalb_Chr02g0144241</name>
</gene>
<keyword evidence="1" id="KW-1133">Transmembrane helix</keyword>
<protein>
    <submittedName>
        <fullName evidence="2">Uncharacterized protein</fullName>
    </submittedName>
</protein>
<keyword evidence="1" id="KW-0812">Transmembrane</keyword>
<name>A0A6A4QYZ8_LUPAL</name>
<keyword evidence="1" id="KW-0472">Membrane</keyword>
<accession>A0A6A4QYZ8</accession>
<reference evidence="3" key="1">
    <citation type="journal article" date="2020" name="Nat. Commun.">
        <title>Genome sequence of the cluster root forming white lupin.</title>
        <authorList>
            <person name="Hufnagel B."/>
            <person name="Marques A."/>
            <person name="Soriano A."/>
            <person name="Marques L."/>
            <person name="Divol F."/>
            <person name="Doumas P."/>
            <person name="Sallet E."/>
            <person name="Mancinotti D."/>
            <person name="Carrere S."/>
            <person name="Marande W."/>
            <person name="Arribat S."/>
            <person name="Keller J."/>
            <person name="Huneau C."/>
            <person name="Blein T."/>
            <person name="Aime D."/>
            <person name="Laguerre M."/>
            <person name="Taylor J."/>
            <person name="Schubert V."/>
            <person name="Nelson M."/>
            <person name="Geu-Flores F."/>
            <person name="Crespi M."/>
            <person name="Gallardo-Guerrero K."/>
            <person name="Delaux P.-M."/>
            <person name="Salse J."/>
            <person name="Berges H."/>
            <person name="Guyot R."/>
            <person name="Gouzy J."/>
            <person name="Peret B."/>
        </authorList>
    </citation>
    <scope>NUCLEOTIDE SEQUENCE [LARGE SCALE GENOMIC DNA]</scope>
    <source>
        <strain evidence="3">cv. Amiga</strain>
    </source>
</reference>
<organism evidence="2 3">
    <name type="scientific">Lupinus albus</name>
    <name type="common">White lupine</name>
    <name type="synonym">Lupinus termis</name>
    <dbReference type="NCBI Taxonomy" id="3870"/>
    <lineage>
        <taxon>Eukaryota</taxon>
        <taxon>Viridiplantae</taxon>
        <taxon>Streptophyta</taxon>
        <taxon>Embryophyta</taxon>
        <taxon>Tracheophyta</taxon>
        <taxon>Spermatophyta</taxon>
        <taxon>Magnoliopsida</taxon>
        <taxon>eudicotyledons</taxon>
        <taxon>Gunneridae</taxon>
        <taxon>Pentapetalae</taxon>
        <taxon>rosids</taxon>
        <taxon>fabids</taxon>
        <taxon>Fabales</taxon>
        <taxon>Fabaceae</taxon>
        <taxon>Papilionoideae</taxon>
        <taxon>50 kb inversion clade</taxon>
        <taxon>genistoids sensu lato</taxon>
        <taxon>core genistoids</taxon>
        <taxon>Genisteae</taxon>
        <taxon>Lupinus</taxon>
    </lineage>
</organism>
<proteinExistence type="predicted"/>
<evidence type="ECO:0000256" key="1">
    <source>
        <dbReference type="SAM" id="Phobius"/>
    </source>
</evidence>
<evidence type="ECO:0000313" key="3">
    <source>
        <dbReference type="Proteomes" id="UP000447434"/>
    </source>
</evidence>
<comment type="caution">
    <text evidence="2">The sequence shown here is derived from an EMBL/GenBank/DDBJ whole genome shotgun (WGS) entry which is preliminary data.</text>
</comment>